<protein>
    <submittedName>
        <fullName evidence="2">Amidase signature enzyme</fullName>
    </submittedName>
</protein>
<evidence type="ECO:0000313" key="3">
    <source>
        <dbReference type="Proteomes" id="UP000799757"/>
    </source>
</evidence>
<proteinExistence type="predicted"/>
<dbReference type="InterPro" id="IPR036928">
    <property type="entry name" value="AS_sf"/>
</dbReference>
<evidence type="ECO:0000313" key="2">
    <source>
        <dbReference type="EMBL" id="KAF2798707.1"/>
    </source>
</evidence>
<dbReference type="AlphaFoldDB" id="A0A6A6XT04"/>
<dbReference type="NCBIfam" id="NF005127">
    <property type="entry name" value="PRK06565.1"/>
    <property type="match status" value="1"/>
</dbReference>
<evidence type="ECO:0000259" key="1">
    <source>
        <dbReference type="Pfam" id="PF01425"/>
    </source>
</evidence>
<dbReference type="PANTHER" id="PTHR42678:SF11">
    <property type="entry name" value="AMIDASE FAMILY PROTEIN"/>
    <property type="match status" value="1"/>
</dbReference>
<reference evidence="2" key="1">
    <citation type="journal article" date="2020" name="Stud. Mycol.">
        <title>101 Dothideomycetes genomes: a test case for predicting lifestyles and emergence of pathogens.</title>
        <authorList>
            <person name="Haridas S."/>
            <person name="Albert R."/>
            <person name="Binder M."/>
            <person name="Bloem J."/>
            <person name="Labutti K."/>
            <person name="Salamov A."/>
            <person name="Andreopoulos B."/>
            <person name="Baker S."/>
            <person name="Barry K."/>
            <person name="Bills G."/>
            <person name="Bluhm B."/>
            <person name="Cannon C."/>
            <person name="Castanera R."/>
            <person name="Culley D."/>
            <person name="Daum C."/>
            <person name="Ezra D."/>
            <person name="Gonzalez J."/>
            <person name="Henrissat B."/>
            <person name="Kuo A."/>
            <person name="Liang C."/>
            <person name="Lipzen A."/>
            <person name="Lutzoni F."/>
            <person name="Magnuson J."/>
            <person name="Mondo S."/>
            <person name="Nolan M."/>
            <person name="Ohm R."/>
            <person name="Pangilinan J."/>
            <person name="Park H.-J."/>
            <person name="Ramirez L."/>
            <person name="Alfaro M."/>
            <person name="Sun H."/>
            <person name="Tritt A."/>
            <person name="Yoshinaga Y."/>
            <person name="Zwiers L.-H."/>
            <person name="Turgeon B."/>
            <person name="Goodwin S."/>
            <person name="Spatafora J."/>
            <person name="Crous P."/>
            <person name="Grigoriev I."/>
        </authorList>
    </citation>
    <scope>NUCLEOTIDE SEQUENCE</scope>
    <source>
        <strain evidence="2">CBS 109.77</strain>
    </source>
</reference>
<dbReference type="SUPFAM" id="SSF75304">
    <property type="entry name" value="Amidase signature (AS) enzymes"/>
    <property type="match status" value="1"/>
</dbReference>
<feature type="domain" description="Amidase" evidence="1">
    <location>
        <begin position="28"/>
        <end position="377"/>
    </location>
</feature>
<dbReference type="InterPro" id="IPR023631">
    <property type="entry name" value="Amidase_dom"/>
</dbReference>
<dbReference type="Gene3D" id="3.90.1300.10">
    <property type="entry name" value="Amidase signature (AS) domain"/>
    <property type="match status" value="1"/>
</dbReference>
<dbReference type="OrthoDB" id="566138at2759"/>
<accession>A0A6A6XT04</accession>
<dbReference type="EMBL" id="MU001778">
    <property type="protein sequence ID" value="KAF2798707.1"/>
    <property type="molecule type" value="Genomic_DNA"/>
</dbReference>
<sequence>MTTFNIVEATIDELQGALSSGTLTSVDLVARYLRRISVYDCRGVSLNSIPQLNNSVFDEAAASDDRRNAGEPVRPLEGIPYTTKDSYLVKGMTAACGSPAFEHLVGQDDAFTVGTIRAAGGVLLGRTNMPPMAYGGMQRGIYGRAESPYNSKFLAAAYWSGSSNGSAVATAASFAAFGMGEETVSSGRSPASNNGLVAYTPSRGWISIRGNWPLYPTCDVVVPHTRTMHDMLTLLDIITADDPVTEGDFWRNQPFVKLEKPWAKGPRSFHEIDEMISLSGLRIAVPSMYIGGSAPTGAIPVTTCPEVVELWEQARRDLESLGAEVVVVPDFPVVTAYENPDLLPKDCSKLPNNWTASEKGPLIAHGWNDFMQQNRDPRFPNLTSVDPLNIYPESLRTPAELKVIDKSNAIHWNQLAGHLRQPLHDVENLGIALSTLEAMRKCLLEDWLSSLECDCVVFPAAGDVADADADVNEDSAVYAKRNGVYYSNGNKALRHLGVPSVSVPMGVMREKRMPMSLTFAGRSYDDANLLRYGNAYERKTRKRKAPPLTPEIRSDTISHHQLDGEERATRPDLTVEKCEILSDGAEGSSEIRICIEGTVTITNVSGQDPFTPQLEISIDSAIVPAEEIDVKRQGQSSNGKEVFHFSVTRVTPRPIVRDQRSQTYSPVARDKTMVVILARSRVGGQPSGWLGLV</sequence>
<name>A0A6A6XT04_9PLEO</name>
<dbReference type="PANTHER" id="PTHR42678">
    <property type="entry name" value="AMIDASE"/>
    <property type="match status" value="1"/>
</dbReference>
<dbReference type="Pfam" id="PF01425">
    <property type="entry name" value="Amidase"/>
    <property type="match status" value="1"/>
</dbReference>
<gene>
    <name evidence="2" type="ORF">K505DRAFT_295982</name>
</gene>
<keyword evidence="3" id="KW-1185">Reference proteome</keyword>
<organism evidence="2 3">
    <name type="scientific">Melanomma pulvis-pyrius CBS 109.77</name>
    <dbReference type="NCBI Taxonomy" id="1314802"/>
    <lineage>
        <taxon>Eukaryota</taxon>
        <taxon>Fungi</taxon>
        <taxon>Dikarya</taxon>
        <taxon>Ascomycota</taxon>
        <taxon>Pezizomycotina</taxon>
        <taxon>Dothideomycetes</taxon>
        <taxon>Pleosporomycetidae</taxon>
        <taxon>Pleosporales</taxon>
        <taxon>Melanommataceae</taxon>
        <taxon>Melanomma</taxon>
    </lineage>
</organism>
<dbReference type="Proteomes" id="UP000799757">
    <property type="component" value="Unassembled WGS sequence"/>
</dbReference>